<evidence type="ECO:0000256" key="3">
    <source>
        <dbReference type="ARBA" id="ARBA00023125"/>
    </source>
</evidence>
<dbReference type="InterPro" id="IPR005119">
    <property type="entry name" value="LysR_subst-bd"/>
</dbReference>
<dbReference type="RefSeq" id="WP_189635276.1">
    <property type="nucleotide sequence ID" value="NZ_BMYQ01000017.1"/>
</dbReference>
<dbReference type="SUPFAM" id="SSF46785">
    <property type="entry name" value="Winged helix' DNA-binding domain"/>
    <property type="match status" value="1"/>
</dbReference>
<dbReference type="Gene3D" id="3.40.190.10">
    <property type="entry name" value="Periplasmic binding protein-like II"/>
    <property type="match status" value="2"/>
</dbReference>
<evidence type="ECO:0000256" key="4">
    <source>
        <dbReference type="ARBA" id="ARBA00023163"/>
    </source>
</evidence>
<dbReference type="GO" id="GO:0003700">
    <property type="term" value="F:DNA-binding transcription factor activity"/>
    <property type="evidence" value="ECO:0007669"/>
    <property type="project" value="InterPro"/>
</dbReference>
<dbReference type="InterPro" id="IPR000847">
    <property type="entry name" value="LysR_HTH_N"/>
</dbReference>
<dbReference type="FunFam" id="1.10.10.10:FF:000001">
    <property type="entry name" value="LysR family transcriptional regulator"/>
    <property type="match status" value="1"/>
</dbReference>
<comment type="caution">
    <text evidence="6">The sequence shown here is derived from an EMBL/GenBank/DDBJ whole genome shotgun (WGS) entry which is preliminary data.</text>
</comment>
<dbReference type="InterPro" id="IPR036388">
    <property type="entry name" value="WH-like_DNA-bd_sf"/>
</dbReference>
<keyword evidence="4" id="KW-0804">Transcription</keyword>
<dbReference type="Pfam" id="PF03466">
    <property type="entry name" value="LysR_substrate"/>
    <property type="match status" value="1"/>
</dbReference>
<reference evidence="6" key="1">
    <citation type="journal article" date="2014" name="Int. J. Syst. Evol. Microbiol.">
        <title>Complete genome sequence of Corynebacterium casei LMG S-19264T (=DSM 44701T), isolated from a smear-ripened cheese.</title>
        <authorList>
            <consortium name="US DOE Joint Genome Institute (JGI-PGF)"/>
            <person name="Walter F."/>
            <person name="Albersmeier A."/>
            <person name="Kalinowski J."/>
            <person name="Ruckert C."/>
        </authorList>
    </citation>
    <scope>NUCLEOTIDE SEQUENCE</scope>
    <source>
        <strain evidence="6">KCTC 23714</strain>
    </source>
</reference>
<reference evidence="6" key="2">
    <citation type="submission" date="2020-09" db="EMBL/GenBank/DDBJ databases">
        <authorList>
            <person name="Sun Q."/>
            <person name="Kim S."/>
        </authorList>
    </citation>
    <scope>NUCLEOTIDE SEQUENCE</scope>
    <source>
        <strain evidence="6">KCTC 23714</strain>
    </source>
</reference>
<dbReference type="GO" id="GO:0006351">
    <property type="term" value="P:DNA-templated transcription"/>
    <property type="evidence" value="ECO:0007669"/>
    <property type="project" value="TreeGrafter"/>
</dbReference>
<dbReference type="Gene3D" id="1.10.10.10">
    <property type="entry name" value="Winged helix-like DNA-binding domain superfamily/Winged helix DNA-binding domain"/>
    <property type="match status" value="1"/>
</dbReference>
<evidence type="ECO:0000259" key="5">
    <source>
        <dbReference type="PROSITE" id="PS50931"/>
    </source>
</evidence>
<dbReference type="PANTHER" id="PTHR30537:SF79">
    <property type="entry name" value="TRANSCRIPTIONAL REGULATOR-RELATED"/>
    <property type="match status" value="1"/>
</dbReference>
<keyword evidence="2" id="KW-0805">Transcription regulation</keyword>
<gene>
    <name evidence="6" type="ORF">GCM10011452_36030</name>
</gene>
<evidence type="ECO:0000313" key="6">
    <source>
        <dbReference type="EMBL" id="GGW44546.1"/>
    </source>
</evidence>
<feature type="domain" description="HTH lysR-type" evidence="5">
    <location>
        <begin position="9"/>
        <end position="66"/>
    </location>
</feature>
<dbReference type="EMBL" id="BMYQ01000017">
    <property type="protein sequence ID" value="GGW44546.1"/>
    <property type="molecule type" value="Genomic_DNA"/>
</dbReference>
<name>A0A918MPI9_9RHOB</name>
<dbReference type="InterPro" id="IPR058163">
    <property type="entry name" value="LysR-type_TF_proteobact-type"/>
</dbReference>
<keyword evidence="3" id="KW-0238">DNA-binding</keyword>
<evidence type="ECO:0000256" key="1">
    <source>
        <dbReference type="ARBA" id="ARBA00009437"/>
    </source>
</evidence>
<dbReference type="Proteomes" id="UP000628984">
    <property type="component" value="Unassembled WGS sequence"/>
</dbReference>
<comment type="similarity">
    <text evidence="1">Belongs to the LysR transcriptional regulatory family.</text>
</comment>
<proteinExistence type="inferred from homology"/>
<evidence type="ECO:0000313" key="7">
    <source>
        <dbReference type="Proteomes" id="UP000628984"/>
    </source>
</evidence>
<dbReference type="SUPFAM" id="SSF53850">
    <property type="entry name" value="Periplasmic binding protein-like II"/>
    <property type="match status" value="1"/>
</dbReference>
<dbReference type="PRINTS" id="PR00039">
    <property type="entry name" value="HTHLYSR"/>
</dbReference>
<dbReference type="PANTHER" id="PTHR30537">
    <property type="entry name" value="HTH-TYPE TRANSCRIPTIONAL REGULATOR"/>
    <property type="match status" value="1"/>
</dbReference>
<dbReference type="PROSITE" id="PS50931">
    <property type="entry name" value="HTH_LYSR"/>
    <property type="match status" value="1"/>
</dbReference>
<dbReference type="CDD" id="cd08432">
    <property type="entry name" value="PBP2_GcdR_TrpI_HvrB_AmpR_like"/>
    <property type="match status" value="1"/>
</dbReference>
<evidence type="ECO:0000256" key="2">
    <source>
        <dbReference type="ARBA" id="ARBA00023015"/>
    </source>
</evidence>
<dbReference type="Pfam" id="PF00126">
    <property type="entry name" value="HTH_1"/>
    <property type="match status" value="1"/>
</dbReference>
<organism evidence="6 7">
    <name type="scientific">Gemmobacter lanyuensis</name>
    <dbReference type="NCBI Taxonomy" id="1054497"/>
    <lineage>
        <taxon>Bacteria</taxon>
        <taxon>Pseudomonadati</taxon>
        <taxon>Pseudomonadota</taxon>
        <taxon>Alphaproteobacteria</taxon>
        <taxon>Rhodobacterales</taxon>
        <taxon>Paracoccaceae</taxon>
        <taxon>Gemmobacter</taxon>
    </lineage>
</organism>
<protein>
    <submittedName>
        <fullName evidence="6">LysR family transcriptional regulator</fullName>
    </submittedName>
</protein>
<dbReference type="InterPro" id="IPR036390">
    <property type="entry name" value="WH_DNA-bd_sf"/>
</dbReference>
<dbReference type="AlphaFoldDB" id="A0A918MPI9"/>
<dbReference type="GO" id="GO:0043565">
    <property type="term" value="F:sequence-specific DNA binding"/>
    <property type="evidence" value="ECO:0007669"/>
    <property type="project" value="TreeGrafter"/>
</dbReference>
<keyword evidence="7" id="KW-1185">Reference proteome</keyword>
<accession>A0A918MPI9</accession>
<sequence length="298" mass="32990">MTRRHYNLPSLNALAAFEAVARHLNLTRAAEELNVTPGAVSKQIRHLEDELGHQLLRRHSNGVSLTTEGEAVATSLHDAFDRISATLKSVRAAGEKAPVSIVTTMATMQLWLMPRLGSFWAEHQDIVVEHIISDRLQDVPRPDIDLRIRYGDGHWPGEVAEKIQGDSVVAVASPQFLARQPITSVADLAAAPLLSVEGADWVWMTWARFLTEAGAMFRKLNVRRFNSYVIALQAARDGQGIALGWMSLVAPLLASGALQQVTDAQLADPNSFYVTWPERRPPSREAQILKDWLLAQAR</sequence>